<sequence>MKKLILLVFPFFFMTTFGQVKREITEVQTIDALRTIAASKGDVAMVIDTLRGGMFIYDPTINVYDNGLKFPAKNNTGGWKRQRNVDDEVHVRWYGAKFDNRTDDAASIQAAINSGFIVKFPNASKALIKSPLIINRDNIRIFGNNITLTYTGEGYAIKMVPKKNFLINLYIESVSVRVRAENAKGFLVQCSRSRLQNCRVTLEGNGQVGFELAGDKNGTGSYHNSFDNCFVQGYRHNGKVKTTGWLFTHDATFPSRGPNANKWVGGRVGQCEVGMYIQGGGNVITGMTAEGCGTGFIFENKDSKNGCNGNQVIAPYLEITHRPFLFSVNSRQSYVSKPIITGQKIKELNFTNGNKIDY</sequence>
<reference evidence="1 2" key="1">
    <citation type="submission" date="2016-10" db="EMBL/GenBank/DDBJ databases">
        <authorList>
            <person name="de Groot N.N."/>
        </authorList>
    </citation>
    <scope>NUCLEOTIDE SEQUENCE [LARGE SCALE GENOMIC DNA]</scope>
    <source>
        <strain evidence="1 2">DSM 18684</strain>
    </source>
</reference>
<dbReference type="Proteomes" id="UP000199666">
    <property type="component" value="Unassembled WGS sequence"/>
</dbReference>
<name>A0A1I2TF45_9SPHI</name>
<keyword evidence="2" id="KW-1185">Reference proteome</keyword>
<protein>
    <recommendedName>
        <fullName evidence="3">Right handed beta helix region</fullName>
    </recommendedName>
</protein>
<dbReference type="STRING" id="414048.SAMN04489864_101328"/>
<accession>A0A1I2TF45</accession>
<dbReference type="SUPFAM" id="SSF51126">
    <property type="entry name" value="Pectin lyase-like"/>
    <property type="match status" value="1"/>
</dbReference>
<evidence type="ECO:0000313" key="1">
    <source>
        <dbReference type="EMBL" id="SFG62699.1"/>
    </source>
</evidence>
<proteinExistence type="predicted"/>
<gene>
    <name evidence="1" type="ORF">SAMN04489864_101328</name>
</gene>
<dbReference type="RefSeq" id="WP_090991807.1">
    <property type="nucleotide sequence ID" value="NZ_FOPP01000001.1"/>
</dbReference>
<dbReference type="OrthoDB" id="606446at2"/>
<dbReference type="EMBL" id="FOPP01000001">
    <property type="protein sequence ID" value="SFG62699.1"/>
    <property type="molecule type" value="Genomic_DNA"/>
</dbReference>
<dbReference type="AlphaFoldDB" id="A0A1I2TF45"/>
<dbReference type="InterPro" id="IPR012334">
    <property type="entry name" value="Pectin_lyas_fold"/>
</dbReference>
<organism evidence="1 2">
    <name type="scientific">Pedobacter insulae</name>
    <dbReference type="NCBI Taxonomy" id="414048"/>
    <lineage>
        <taxon>Bacteria</taxon>
        <taxon>Pseudomonadati</taxon>
        <taxon>Bacteroidota</taxon>
        <taxon>Sphingobacteriia</taxon>
        <taxon>Sphingobacteriales</taxon>
        <taxon>Sphingobacteriaceae</taxon>
        <taxon>Pedobacter</taxon>
    </lineage>
</organism>
<dbReference type="Gene3D" id="2.160.20.10">
    <property type="entry name" value="Single-stranded right-handed beta-helix, Pectin lyase-like"/>
    <property type="match status" value="1"/>
</dbReference>
<evidence type="ECO:0000313" key="2">
    <source>
        <dbReference type="Proteomes" id="UP000199666"/>
    </source>
</evidence>
<evidence type="ECO:0008006" key="3">
    <source>
        <dbReference type="Google" id="ProtNLM"/>
    </source>
</evidence>
<dbReference type="InterPro" id="IPR011050">
    <property type="entry name" value="Pectin_lyase_fold/virulence"/>
</dbReference>